<keyword evidence="1" id="KW-0347">Helicase</keyword>
<comment type="cofactor">
    <cofactor evidence="1">
        <name>Mg(2+)</name>
        <dbReference type="ChEBI" id="CHEBI:18420"/>
    </cofactor>
</comment>
<comment type="similarity">
    <text evidence="1">Belongs to the helicase family.</text>
</comment>
<dbReference type="GO" id="GO:0006281">
    <property type="term" value="P:DNA repair"/>
    <property type="evidence" value="ECO:0007669"/>
    <property type="project" value="UniProtKB-KW"/>
</dbReference>
<keyword evidence="1" id="KW-0547">Nucleotide-binding</keyword>
<dbReference type="SUPFAM" id="SSF52540">
    <property type="entry name" value="P-loop containing nucleoside triphosphate hydrolases"/>
    <property type="match status" value="1"/>
</dbReference>
<reference evidence="3" key="1">
    <citation type="submission" date="2015-07" db="EMBL/GenBank/DDBJ databases">
        <title>MeaNS - Measles Nucleotide Surveillance Program.</title>
        <authorList>
            <person name="Tran T."/>
            <person name="Druce J."/>
        </authorList>
    </citation>
    <scope>NUCLEOTIDE SEQUENCE</scope>
    <source>
        <strain evidence="3">UCB-OBI-ISO-001</strain>
        <tissue evidence="3">Gonad</tissue>
    </source>
</reference>
<keyword evidence="1" id="KW-0233">DNA recombination</keyword>
<comment type="catalytic activity">
    <reaction evidence="1">
        <text>ATP + H2O = ADP + phosphate + H(+)</text>
        <dbReference type="Rhea" id="RHEA:13065"/>
        <dbReference type="ChEBI" id="CHEBI:15377"/>
        <dbReference type="ChEBI" id="CHEBI:15378"/>
        <dbReference type="ChEBI" id="CHEBI:30616"/>
        <dbReference type="ChEBI" id="CHEBI:43474"/>
        <dbReference type="ChEBI" id="CHEBI:456216"/>
        <dbReference type="EC" id="5.6.2.3"/>
    </reaction>
</comment>
<dbReference type="InterPro" id="IPR027417">
    <property type="entry name" value="P-loop_NTPase"/>
</dbReference>
<evidence type="ECO:0000313" key="3">
    <source>
        <dbReference type="EMBL" id="KOF70796.1"/>
    </source>
</evidence>
<organism evidence="3">
    <name type="scientific">Octopus bimaculoides</name>
    <name type="common">California two-spotted octopus</name>
    <dbReference type="NCBI Taxonomy" id="37653"/>
    <lineage>
        <taxon>Eukaryota</taxon>
        <taxon>Metazoa</taxon>
        <taxon>Spiralia</taxon>
        <taxon>Lophotrochozoa</taxon>
        <taxon>Mollusca</taxon>
        <taxon>Cephalopoda</taxon>
        <taxon>Coleoidea</taxon>
        <taxon>Octopodiformes</taxon>
        <taxon>Octopoda</taxon>
        <taxon>Incirrata</taxon>
        <taxon>Octopodidae</taxon>
        <taxon>Octopus</taxon>
    </lineage>
</organism>
<dbReference type="Gene3D" id="3.40.50.300">
    <property type="entry name" value="P-loop containing nucleotide triphosphate hydrolases"/>
    <property type="match status" value="1"/>
</dbReference>
<gene>
    <name evidence="3" type="ORF">OCBIM_22002222mg</name>
</gene>
<keyword evidence="1" id="KW-0378">Hydrolase</keyword>
<dbReference type="AlphaFoldDB" id="A0A0L8G197"/>
<dbReference type="GO" id="GO:0043139">
    <property type="term" value="F:5'-3' DNA helicase activity"/>
    <property type="evidence" value="ECO:0007669"/>
    <property type="project" value="UniProtKB-EC"/>
</dbReference>
<keyword evidence="1" id="KW-0234">DNA repair</keyword>
<accession>A0A0L8G197</accession>
<dbReference type="OrthoDB" id="6132017at2759"/>
<protein>
    <recommendedName>
        <fullName evidence="1">ATP-dependent DNA helicase</fullName>
        <ecNumber evidence="1">5.6.2.3</ecNumber>
    </recommendedName>
</protein>
<dbReference type="GO" id="GO:0006310">
    <property type="term" value="P:DNA recombination"/>
    <property type="evidence" value="ECO:0007669"/>
    <property type="project" value="UniProtKB-KW"/>
</dbReference>
<sequence length="282" mass="31055">MWLVNSPGGTGKTFVVKLLLAKVQENKIALATVTSGIAATLLPGGLTAHSTFNLPLDLSNKEDPVCNISKNSGMGELIQRCHLIVWDECTMAHKITFEAVDRTLRDIRNCNSMMGNATALLSGDFRQTLPVVPRGIQMDELNASIKSSVLWHHVKTLQLSTNMRSRLSRDQSGELFAEQLLKLGEGRVANDEEQFLSLNPICNSADSVEDLVAEIFPNLLHNYNTDWICERAIPASKNVAVNGINIMVLNKLLGEVFTYNSIDSVVDDKDSVNYLPSNFSTH</sequence>
<dbReference type="GO" id="GO:0000723">
    <property type="term" value="P:telomere maintenance"/>
    <property type="evidence" value="ECO:0007669"/>
    <property type="project" value="InterPro"/>
</dbReference>
<keyword evidence="1" id="KW-0227">DNA damage</keyword>
<evidence type="ECO:0000256" key="1">
    <source>
        <dbReference type="RuleBase" id="RU363044"/>
    </source>
</evidence>
<dbReference type="EC" id="5.6.2.3" evidence="1"/>
<dbReference type="InterPro" id="IPR010285">
    <property type="entry name" value="DNA_helicase_pif1-like_DEAD"/>
</dbReference>
<dbReference type="GO" id="GO:0016887">
    <property type="term" value="F:ATP hydrolysis activity"/>
    <property type="evidence" value="ECO:0007669"/>
    <property type="project" value="RHEA"/>
</dbReference>
<dbReference type="PANTHER" id="PTHR10492">
    <property type="match status" value="1"/>
</dbReference>
<proteinExistence type="inferred from homology"/>
<feature type="domain" description="DNA helicase Pif1-like DEAD-box helicase" evidence="2">
    <location>
        <begin position="4"/>
        <end position="193"/>
    </location>
</feature>
<keyword evidence="1" id="KW-0067">ATP-binding</keyword>
<name>A0A0L8G197_OCTBM</name>
<dbReference type="PANTHER" id="PTHR10492:SF57">
    <property type="entry name" value="ATP-DEPENDENT DNA HELICASE"/>
    <property type="match status" value="1"/>
</dbReference>
<dbReference type="Pfam" id="PF05970">
    <property type="entry name" value="PIF1"/>
    <property type="match status" value="1"/>
</dbReference>
<evidence type="ECO:0000259" key="2">
    <source>
        <dbReference type="Pfam" id="PF05970"/>
    </source>
</evidence>
<dbReference type="GO" id="GO:0005524">
    <property type="term" value="F:ATP binding"/>
    <property type="evidence" value="ECO:0007669"/>
    <property type="project" value="UniProtKB-KW"/>
</dbReference>
<dbReference type="EMBL" id="KQ424575">
    <property type="protein sequence ID" value="KOF70796.1"/>
    <property type="molecule type" value="Genomic_DNA"/>
</dbReference>